<dbReference type="KEGG" id="taci:TDSAC_0844"/>
<organism evidence="1 2">
    <name type="scientific">Thermodesulfobium acidiphilum</name>
    <dbReference type="NCBI Taxonomy" id="1794699"/>
    <lineage>
        <taxon>Bacteria</taxon>
        <taxon>Pseudomonadati</taxon>
        <taxon>Thermodesulfobiota</taxon>
        <taxon>Thermodesulfobiia</taxon>
        <taxon>Thermodesulfobiales</taxon>
        <taxon>Thermodesulfobiaceae</taxon>
        <taxon>Thermodesulfobium</taxon>
    </lineage>
</organism>
<reference evidence="1 2" key="1">
    <citation type="submission" date="2017-04" db="EMBL/GenBank/DDBJ databases">
        <title>Genomic insights into metabolism of Thermodesulfobium acidiphilum.</title>
        <authorList>
            <person name="Toshchakov S.V."/>
            <person name="Frolov E.N."/>
            <person name="Kublanov I.V."/>
            <person name="Samarov N.I."/>
            <person name="Novikov A."/>
            <person name="Lebedinsky A.V."/>
            <person name="Bonch-Osmolovskaya E.A."/>
            <person name="Chernyh N.A."/>
        </authorList>
    </citation>
    <scope>NUCLEOTIDE SEQUENCE [LARGE SCALE GENOMIC DNA]</scope>
    <source>
        <strain evidence="1 2">3127-1</strain>
    </source>
</reference>
<sequence length="68" mass="7587">MNLYMVCLKCNPDICVVVNAQNEDLAKLKGLDIIRSNGYKCDYASIEVCCLNTFSPDGEEYMVIPFAS</sequence>
<evidence type="ECO:0000313" key="1">
    <source>
        <dbReference type="EMBL" id="AWB10201.1"/>
    </source>
</evidence>
<dbReference type="EMBL" id="CP020921">
    <property type="protein sequence ID" value="AWB10201.1"/>
    <property type="molecule type" value="Genomic_DNA"/>
</dbReference>
<keyword evidence="2" id="KW-1185">Reference proteome</keyword>
<proteinExistence type="predicted"/>
<name>A0A2R4W067_THEAF</name>
<gene>
    <name evidence="1" type="ORF">TDSAC_0844</name>
</gene>
<dbReference type="OrthoDB" id="9856921at2"/>
<dbReference type="AlphaFoldDB" id="A0A2R4W067"/>
<accession>A0A2R4W067</accession>
<protein>
    <submittedName>
        <fullName evidence="1">Uncharacterized protein</fullName>
    </submittedName>
</protein>
<dbReference type="RefSeq" id="WP_108309019.1">
    <property type="nucleotide sequence ID" value="NZ_CP020921.1"/>
</dbReference>
<evidence type="ECO:0000313" key="2">
    <source>
        <dbReference type="Proteomes" id="UP000244792"/>
    </source>
</evidence>
<dbReference type="Proteomes" id="UP000244792">
    <property type="component" value="Chromosome"/>
</dbReference>